<feature type="region of interest" description="Disordered" evidence="1">
    <location>
        <begin position="31"/>
        <end position="63"/>
    </location>
</feature>
<feature type="compositionally biased region" description="Basic and acidic residues" evidence="1">
    <location>
        <begin position="32"/>
        <end position="44"/>
    </location>
</feature>
<feature type="compositionally biased region" description="Low complexity" evidence="1">
    <location>
        <begin position="54"/>
        <end position="63"/>
    </location>
</feature>
<evidence type="ECO:0000313" key="2">
    <source>
        <dbReference type="EMBL" id="CUO96468.1"/>
    </source>
</evidence>
<evidence type="ECO:0000256" key="1">
    <source>
        <dbReference type="SAM" id="MobiDB-lite"/>
    </source>
</evidence>
<accession>A0A174JFQ8</accession>
<organism evidence="2 3">
    <name type="scientific">Flavonifractor plautii</name>
    <name type="common">Fusobacterium plautii</name>
    <dbReference type="NCBI Taxonomy" id="292800"/>
    <lineage>
        <taxon>Bacteria</taxon>
        <taxon>Bacillati</taxon>
        <taxon>Bacillota</taxon>
        <taxon>Clostridia</taxon>
        <taxon>Eubacteriales</taxon>
        <taxon>Oscillospiraceae</taxon>
        <taxon>Flavonifractor</taxon>
    </lineage>
</organism>
<dbReference type="EMBL" id="CYZT01000219">
    <property type="protein sequence ID" value="CUO96468.1"/>
    <property type="molecule type" value="Genomic_DNA"/>
</dbReference>
<dbReference type="AlphaFoldDB" id="A0A174JFQ8"/>
<dbReference type="Proteomes" id="UP000095746">
    <property type="component" value="Unassembled WGS sequence"/>
</dbReference>
<reference evidence="2 3" key="1">
    <citation type="submission" date="2015-09" db="EMBL/GenBank/DDBJ databases">
        <authorList>
            <consortium name="Pathogen Informatics"/>
        </authorList>
    </citation>
    <scope>NUCLEOTIDE SEQUENCE [LARGE SCALE GENOMIC DNA]</scope>
    <source>
        <strain evidence="2 3">2789STDY5608854</strain>
    </source>
</reference>
<evidence type="ECO:0000313" key="3">
    <source>
        <dbReference type="Proteomes" id="UP000095746"/>
    </source>
</evidence>
<name>A0A174JFQ8_FLAPL</name>
<proteinExistence type="predicted"/>
<dbReference type="AntiFam" id="ANF00062">
    <property type="entry name" value="Shadow ORF (opposite ABC transporter protein)"/>
</dbReference>
<gene>
    <name evidence="2" type="ORF">ERS852411_02458</name>
</gene>
<sequence length="122" mass="13245">MSRWLVGSSSTSTAVCWARARAISTRCFSPPDRVENPCSRREASPVRARISPTSARSSRLSLSSSRLRACRPIMTTSSTVKSKAASCSCTMTASRWAISRLLMASRSSPMRVSSPAWGRSTL</sequence>
<protein>
    <submittedName>
        <fullName evidence="2">Protein of uncharacterized function (DUF1602)</fullName>
    </submittedName>
</protein>